<feature type="transmembrane region" description="Helical" evidence="7">
    <location>
        <begin position="47"/>
        <end position="70"/>
    </location>
</feature>
<evidence type="ECO:0000256" key="6">
    <source>
        <dbReference type="SAM" id="MobiDB-lite"/>
    </source>
</evidence>
<dbReference type="InterPro" id="IPR036259">
    <property type="entry name" value="MFS_trans_sf"/>
</dbReference>
<dbReference type="CDD" id="cd17321">
    <property type="entry name" value="MFS_MMR_MDR_like"/>
    <property type="match status" value="1"/>
</dbReference>
<name>A0A927MMZ1_9ACTN</name>
<dbReference type="InterPro" id="IPR011701">
    <property type="entry name" value="MFS"/>
</dbReference>
<dbReference type="PANTHER" id="PTHR42718">
    <property type="entry name" value="MAJOR FACILITATOR SUPERFAMILY MULTIDRUG TRANSPORTER MFSC"/>
    <property type="match status" value="1"/>
</dbReference>
<evidence type="ECO:0000259" key="8">
    <source>
        <dbReference type="PROSITE" id="PS50850"/>
    </source>
</evidence>
<dbReference type="Gene3D" id="1.20.1720.10">
    <property type="entry name" value="Multidrug resistance protein D"/>
    <property type="match status" value="1"/>
</dbReference>
<feature type="transmembrane region" description="Helical" evidence="7">
    <location>
        <begin position="259"/>
        <end position="280"/>
    </location>
</feature>
<feature type="transmembrane region" description="Helical" evidence="7">
    <location>
        <begin position="176"/>
        <end position="197"/>
    </location>
</feature>
<keyword evidence="5 7" id="KW-0472">Membrane</keyword>
<feature type="transmembrane region" description="Helical" evidence="7">
    <location>
        <begin position="235"/>
        <end position="253"/>
    </location>
</feature>
<feature type="region of interest" description="Disordered" evidence="6">
    <location>
        <begin position="330"/>
        <end position="353"/>
    </location>
</feature>
<accession>A0A927MMZ1</accession>
<feature type="transmembrane region" description="Helical" evidence="7">
    <location>
        <begin position="115"/>
        <end position="132"/>
    </location>
</feature>
<dbReference type="PROSITE" id="PS50850">
    <property type="entry name" value="MFS"/>
    <property type="match status" value="1"/>
</dbReference>
<evidence type="ECO:0000256" key="3">
    <source>
        <dbReference type="ARBA" id="ARBA00022692"/>
    </source>
</evidence>
<evidence type="ECO:0000313" key="10">
    <source>
        <dbReference type="Proteomes" id="UP000638648"/>
    </source>
</evidence>
<dbReference type="GO" id="GO:0005886">
    <property type="term" value="C:plasma membrane"/>
    <property type="evidence" value="ECO:0007669"/>
    <property type="project" value="UniProtKB-SubCell"/>
</dbReference>
<protein>
    <submittedName>
        <fullName evidence="9">MFS family permease</fullName>
    </submittedName>
</protein>
<dbReference type="RefSeq" id="WP_192748422.1">
    <property type="nucleotide sequence ID" value="NZ_BAABJL010000182.1"/>
</dbReference>
<comment type="subcellular location">
    <subcellularLocation>
        <location evidence="1">Cell membrane</location>
        <topology evidence="1">Multi-pass membrane protein</topology>
    </subcellularLocation>
</comment>
<evidence type="ECO:0000256" key="7">
    <source>
        <dbReference type="SAM" id="Phobius"/>
    </source>
</evidence>
<dbReference type="GO" id="GO:0022857">
    <property type="term" value="F:transmembrane transporter activity"/>
    <property type="evidence" value="ECO:0007669"/>
    <property type="project" value="InterPro"/>
</dbReference>
<feature type="transmembrane region" description="Helical" evidence="7">
    <location>
        <begin position="203"/>
        <end position="223"/>
    </location>
</feature>
<dbReference type="Proteomes" id="UP000638648">
    <property type="component" value="Unassembled WGS sequence"/>
</dbReference>
<evidence type="ECO:0000256" key="5">
    <source>
        <dbReference type="ARBA" id="ARBA00023136"/>
    </source>
</evidence>
<dbReference type="EMBL" id="JADBEM010000001">
    <property type="protein sequence ID" value="MBE1603665.1"/>
    <property type="molecule type" value="Genomic_DNA"/>
</dbReference>
<feature type="compositionally biased region" description="Polar residues" evidence="6">
    <location>
        <begin position="338"/>
        <end position="353"/>
    </location>
</feature>
<evidence type="ECO:0000256" key="4">
    <source>
        <dbReference type="ARBA" id="ARBA00022989"/>
    </source>
</evidence>
<keyword evidence="10" id="KW-1185">Reference proteome</keyword>
<keyword evidence="3 7" id="KW-0812">Transmembrane</keyword>
<keyword evidence="4 7" id="KW-1133">Transmembrane helix</keyword>
<feature type="region of interest" description="Disordered" evidence="6">
    <location>
        <begin position="1"/>
        <end position="39"/>
    </location>
</feature>
<sequence length="353" mass="35826">MLDSPGNETFPADDGRMTASSPAADGGLERAGGPKTPSAHGTLRTGVVLVALALTFGLVQLDTTIVNVALQTMRRDLGGGVDAAQWVVDGYAVPFAACMLTAGVIGDRLGHRRSCVLGFVIFALASVAAARADGWAMLITARGVQGVGAAIMLPASLALVSRLYPEERARSRALGVWGGVASTGFAAGPVVGGLLITHAGWLAIFWINVPATVLVAGTILLLAPAGRPHQRRLGPVATVFIIVALAGVAGGIIELGRGQFIVSLLLVVLGVVAGAGFVGVERRSPHPLLPAVLGQVWTVSVGADHRPGLQLRYVRGVVVCVVVAAGANDDSPPASGSKLLTASQGTTTAGRSL</sequence>
<feature type="transmembrane region" description="Helical" evidence="7">
    <location>
        <begin position="144"/>
        <end position="164"/>
    </location>
</feature>
<comment type="caution">
    <text evidence="9">The sequence shown here is derived from an EMBL/GenBank/DDBJ whole genome shotgun (WGS) entry which is preliminary data.</text>
</comment>
<dbReference type="SUPFAM" id="SSF103473">
    <property type="entry name" value="MFS general substrate transporter"/>
    <property type="match status" value="1"/>
</dbReference>
<reference evidence="9" key="1">
    <citation type="submission" date="2020-10" db="EMBL/GenBank/DDBJ databases">
        <title>Sequencing the genomes of 1000 actinobacteria strains.</title>
        <authorList>
            <person name="Klenk H.-P."/>
        </authorList>
    </citation>
    <scope>NUCLEOTIDE SEQUENCE</scope>
    <source>
        <strain evidence="9">DSM 45354</strain>
    </source>
</reference>
<evidence type="ECO:0000256" key="1">
    <source>
        <dbReference type="ARBA" id="ARBA00004651"/>
    </source>
</evidence>
<keyword evidence="2" id="KW-0813">Transport</keyword>
<organism evidence="9 10">
    <name type="scientific">Actinopolymorpha pittospori</name>
    <dbReference type="NCBI Taxonomy" id="648752"/>
    <lineage>
        <taxon>Bacteria</taxon>
        <taxon>Bacillati</taxon>
        <taxon>Actinomycetota</taxon>
        <taxon>Actinomycetes</taxon>
        <taxon>Propionibacteriales</taxon>
        <taxon>Actinopolymorphaceae</taxon>
        <taxon>Actinopolymorpha</taxon>
    </lineage>
</organism>
<evidence type="ECO:0000313" key="9">
    <source>
        <dbReference type="EMBL" id="MBE1603665.1"/>
    </source>
</evidence>
<dbReference type="PANTHER" id="PTHR42718:SF9">
    <property type="entry name" value="MAJOR FACILITATOR SUPERFAMILY MULTIDRUG TRANSPORTER MFSC"/>
    <property type="match status" value="1"/>
</dbReference>
<proteinExistence type="predicted"/>
<evidence type="ECO:0000256" key="2">
    <source>
        <dbReference type="ARBA" id="ARBA00022448"/>
    </source>
</evidence>
<dbReference type="AlphaFoldDB" id="A0A927MMZ1"/>
<feature type="domain" description="Major facilitator superfamily (MFS) profile" evidence="8">
    <location>
        <begin position="48"/>
        <end position="353"/>
    </location>
</feature>
<dbReference type="Pfam" id="PF07690">
    <property type="entry name" value="MFS_1"/>
    <property type="match status" value="1"/>
</dbReference>
<gene>
    <name evidence="9" type="ORF">HEB94_000513</name>
</gene>
<dbReference type="InterPro" id="IPR020846">
    <property type="entry name" value="MFS_dom"/>
</dbReference>